<dbReference type="Gene3D" id="3.40.50.300">
    <property type="entry name" value="P-loop containing nucleotide triphosphate hydrolases"/>
    <property type="match status" value="1"/>
</dbReference>
<dbReference type="Proteomes" id="UP000035642">
    <property type="component" value="Unassembled WGS sequence"/>
</dbReference>
<dbReference type="Pfam" id="PF06733">
    <property type="entry name" value="DEAD_2"/>
    <property type="match status" value="1"/>
</dbReference>
<dbReference type="GO" id="GO:1904430">
    <property type="term" value="P:negative regulation of t-circle formation"/>
    <property type="evidence" value="ECO:0007669"/>
    <property type="project" value="TreeGrafter"/>
</dbReference>
<dbReference type="GO" id="GO:0090657">
    <property type="term" value="P:telomeric loop disassembly"/>
    <property type="evidence" value="ECO:0007669"/>
    <property type="project" value="TreeGrafter"/>
</dbReference>
<dbReference type="GO" id="GO:0070182">
    <property type="term" value="F:DNA polymerase binding"/>
    <property type="evidence" value="ECO:0007669"/>
    <property type="project" value="TreeGrafter"/>
</dbReference>
<dbReference type="PANTHER" id="PTHR11472:SF34">
    <property type="entry name" value="REGULATOR OF TELOMERE ELONGATION HELICASE 1"/>
    <property type="match status" value="1"/>
</dbReference>
<reference evidence="3" key="2">
    <citation type="submission" date="2017-02" db="UniProtKB">
        <authorList>
            <consortium name="WormBaseParasite"/>
        </authorList>
    </citation>
    <scope>IDENTIFICATION</scope>
</reference>
<dbReference type="GO" id="GO:0005634">
    <property type="term" value="C:nucleus"/>
    <property type="evidence" value="ECO:0007669"/>
    <property type="project" value="TreeGrafter"/>
</dbReference>
<accession>A0A0K0DRE3</accession>
<dbReference type="GO" id="GO:0010569">
    <property type="term" value="P:regulation of double-strand break repair via homologous recombination"/>
    <property type="evidence" value="ECO:0007669"/>
    <property type="project" value="TreeGrafter"/>
</dbReference>
<protein>
    <submittedName>
        <fullName evidence="3">DEAD_2 domain-containing protein</fullName>
    </submittedName>
</protein>
<evidence type="ECO:0000313" key="2">
    <source>
        <dbReference type="Proteomes" id="UP000035642"/>
    </source>
</evidence>
<keyword evidence="2" id="KW-1185">Reference proteome</keyword>
<evidence type="ECO:0000259" key="1">
    <source>
        <dbReference type="Pfam" id="PF06733"/>
    </source>
</evidence>
<feature type="domain" description="RAD3-like helicase DEAD" evidence="1">
    <location>
        <begin position="6"/>
        <end position="85"/>
    </location>
</feature>
<name>A0A0K0DRE3_ANGCA</name>
<dbReference type="GO" id="GO:0003677">
    <property type="term" value="F:DNA binding"/>
    <property type="evidence" value="ECO:0007669"/>
    <property type="project" value="InterPro"/>
</dbReference>
<dbReference type="GO" id="GO:0003678">
    <property type="term" value="F:DNA helicase activity"/>
    <property type="evidence" value="ECO:0007669"/>
    <property type="project" value="InterPro"/>
</dbReference>
<dbReference type="AlphaFoldDB" id="A0A0K0DRE3"/>
<dbReference type="PANTHER" id="PTHR11472">
    <property type="entry name" value="DNA REPAIR DEAD HELICASE RAD3/XP-D SUBFAMILY MEMBER"/>
    <property type="match status" value="1"/>
</dbReference>
<organism evidence="2 3">
    <name type="scientific">Angiostrongylus cantonensis</name>
    <name type="common">Rat lungworm</name>
    <dbReference type="NCBI Taxonomy" id="6313"/>
    <lineage>
        <taxon>Eukaryota</taxon>
        <taxon>Metazoa</taxon>
        <taxon>Ecdysozoa</taxon>
        <taxon>Nematoda</taxon>
        <taxon>Chromadorea</taxon>
        <taxon>Rhabditida</taxon>
        <taxon>Rhabditina</taxon>
        <taxon>Rhabditomorpha</taxon>
        <taxon>Strongyloidea</taxon>
        <taxon>Metastrongylidae</taxon>
        <taxon>Angiostrongylus</taxon>
    </lineage>
</organism>
<dbReference type="STRING" id="6313.A0A0K0DRE3"/>
<dbReference type="InterPro" id="IPR045028">
    <property type="entry name" value="DinG/Rad3-like"/>
</dbReference>
<proteinExistence type="predicted"/>
<dbReference type="InterPro" id="IPR027417">
    <property type="entry name" value="P-loop_NTPase"/>
</dbReference>
<reference evidence="2" key="1">
    <citation type="submission" date="2012-09" db="EMBL/GenBank/DDBJ databases">
        <authorList>
            <person name="Martin A.A."/>
        </authorList>
    </citation>
    <scope>NUCLEOTIDE SEQUENCE</scope>
</reference>
<sequence>LNRTMYKDIRSTVLGSRDQLCIHDSVCKQLNARVKTSVCRSMISRRSCQYYNKLDRTPVNILNDIFAERSSVPDIEDMVAIGQKHGNKATALGYSPKSFFTFLLYLLDIERLIRVDASGGAVVFGGEAHTAPAKEMTKKEYRIIFPSRPSLGVSEFNPKHCLKQLCLCQFIEKICQGGISRRQYNTHLLMPIIKVIAYVNDDVSRYEASEGVHTISHNLVFEHLFCGHPSNLTDSSRL</sequence>
<dbReference type="InterPro" id="IPR010614">
    <property type="entry name" value="RAD3-like_helicase_DEAD"/>
</dbReference>
<dbReference type="WBParaSite" id="ACAC_0001433201-mRNA-1">
    <property type="protein sequence ID" value="ACAC_0001433201-mRNA-1"/>
    <property type="gene ID" value="ACAC_0001433201"/>
</dbReference>
<dbReference type="GO" id="GO:0005524">
    <property type="term" value="F:ATP binding"/>
    <property type="evidence" value="ECO:0007669"/>
    <property type="project" value="InterPro"/>
</dbReference>
<evidence type="ECO:0000313" key="3">
    <source>
        <dbReference type="WBParaSite" id="ACAC_0001433201-mRNA-1"/>
    </source>
</evidence>
<dbReference type="GO" id="GO:0045910">
    <property type="term" value="P:negative regulation of DNA recombination"/>
    <property type="evidence" value="ECO:0007669"/>
    <property type="project" value="TreeGrafter"/>
</dbReference>